<evidence type="ECO:0000256" key="3">
    <source>
        <dbReference type="ARBA" id="ARBA00022801"/>
    </source>
</evidence>
<feature type="domain" description="Peptidase M48" evidence="7">
    <location>
        <begin position="66"/>
        <end position="246"/>
    </location>
</feature>
<gene>
    <name evidence="8" type="ORF">JHL17_14690</name>
</gene>
<keyword evidence="3 6" id="KW-0378">Hydrolase</keyword>
<dbReference type="InterPro" id="IPR001915">
    <property type="entry name" value="Peptidase_M48"/>
</dbReference>
<keyword evidence="2" id="KW-0479">Metal-binding</keyword>
<dbReference type="Proteomes" id="UP000652760">
    <property type="component" value="Unassembled WGS sequence"/>
</dbReference>
<keyword evidence="9" id="KW-1185">Reference proteome</keyword>
<comment type="cofactor">
    <cofactor evidence="6">
        <name>Zn(2+)</name>
        <dbReference type="ChEBI" id="CHEBI:29105"/>
    </cofactor>
    <text evidence="6">Binds 1 zinc ion per subunit.</text>
</comment>
<organism evidence="8 9">
    <name type="scientific">Azospirillum endophyticum</name>
    <dbReference type="NCBI Taxonomy" id="2800326"/>
    <lineage>
        <taxon>Bacteria</taxon>
        <taxon>Pseudomonadati</taxon>
        <taxon>Pseudomonadota</taxon>
        <taxon>Alphaproteobacteria</taxon>
        <taxon>Rhodospirillales</taxon>
        <taxon>Azospirillaceae</taxon>
        <taxon>Azospirillum</taxon>
    </lineage>
</organism>
<sequence>MSNETIRPLRIVAMMAGCLALAGCGGGGATGLGLNLVSQEQLADLGQQDWQRLVSTTRPTGNATYQRRAEEVSARLLQAAGLDAGQWEVRVFEGDEANAFALPGRKIGVYEGLFRYAKNDAQLAAVIGHEIAHNQEAHAAERVSTQMASEAGAGIVGAALGAGGVPGSEQIAAALGTGAQYGLILPYSRNQELEADRVGLMMMARAGYDPREAVALWGNMRQSGTEPPVFLSTHPGIDDRIGQLDRLMPEALKVYAPK</sequence>
<keyword evidence="1 6" id="KW-0645">Protease</keyword>
<evidence type="ECO:0000256" key="4">
    <source>
        <dbReference type="ARBA" id="ARBA00022833"/>
    </source>
</evidence>
<evidence type="ECO:0000256" key="2">
    <source>
        <dbReference type="ARBA" id="ARBA00022723"/>
    </source>
</evidence>
<evidence type="ECO:0000256" key="6">
    <source>
        <dbReference type="RuleBase" id="RU003983"/>
    </source>
</evidence>
<evidence type="ECO:0000259" key="7">
    <source>
        <dbReference type="Pfam" id="PF01435"/>
    </source>
</evidence>
<dbReference type="RefSeq" id="WP_200194226.1">
    <property type="nucleotide sequence ID" value="NZ_JAENHM010000044.1"/>
</dbReference>
<accession>A0ABS1F5G2</accession>
<comment type="caution">
    <text evidence="8">The sequence shown here is derived from an EMBL/GenBank/DDBJ whole genome shotgun (WGS) entry which is preliminary data.</text>
</comment>
<dbReference type="Pfam" id="PF01435">
    <property type="entry name" value="Peptidase_M48"/>
    <property type="match status" value="1"/>
</dbReference>
<evidence type="ECO:0000313" key="8">
    <source>
        <dbReference type="EMBL" id="MBK1838664.1"/>
    </source>
</evidence>
<name>A0ABS1F5G2_9PROT</name>
<dbReference type="InterPro" id="IPR051156">
    <property type="entry name" value="Mito/Outer_Membr_Metalloprot"/>
</dbReference>
<dbReference type="PROSITE" id="PS51257">
    <property type="entry name" value="PROKAR_LIPOPROTEIN"/>
    <property type="match status" value="1"/>
</dbReference>
<dbReference type="PANTHER" id="PTHR22726:SF24">
    <property type="entry name" value="M48 FAMILY METALLOPEPTIDASE"/>
    <property type="match status" value="1"/>
</dbReference>
<comment type="similarity">
    <text evidence="6">Belongs to the peptidase M48 family.</text>
</comment>
<dbReference type="Gene3D" id="3.30.2010.10">
    <property type="entry name" value="Metalloproteases ('zincins'), catalytic domain"/>
    <property type="match status" value="1"/>
</dbReference>
<keyword evidence="5 6" id="KW-0482">Metalloprotease</keyword>
<proteinExistence type="inferred from homology"/>
<keyword evidence="4 6" id="KW-0862">Zinc</keyword>
<dbReference type="CDD" id="cd07331">
    <property type="entry name" value="M48C_Oma1_like"/>
    <property type="match status" value="1"/>
</dbReference>
<reference evidence="9" key="1">
    <citation type="submission" date="2021-01" db="EMBL/GenBank/DDBJ databases">
        <title>Genome public.</title>
        <authorList>
            <person name="Liu C."/>
            <person name="Sun Q."/>
        </authorList>
    </citation>
    <scope>NUCLEOTIDE SEQUENCE [LARGE SCALE GENOMIC DNA]</scope>
    <source>
        <strain evidence="9">YIM B02556</strain>
    </source>
</reference>
<evidence type="ECO:0000313" key="9">
    <source>
        <dbReference type="Proteomes" id="UP000652760"/>
    </source>
</evidence>
<evidence type="ECO:0000256" key="1">
    <source>
        <dbReference type="ARBA" id="ARBA00022670"/>
    </source>
</evidence>
<dbReference type="EMBL" id="JAENHM010000044">
    <property type="protein sequence ID" value="MBK1838664.1"/>
    <property type="molecule type" value="Genomic_DNA"/>
</dbReference>
<dbReference type="PANTHER" id="PTHR22726">
    <property type="entry name" value="METALLOENDOPEPTIDASE OMA1"/>
    <property type="match status" value="1"/>
</dbReference>
<evidence type="ECO:0000256" key="5">
    <source>
        <dbReference type="ARBA" id="ARBA00023049"/>
    </source>
</evidence>
<protein>
    <submittedName>
        <fullName evidence="8">M48 family metallopeptidase</fullName>
    </submittedName>
</protein>